<dbReference type="AlphaFoldDB" id="A0A836C8H8"/>
<evidence type="ECO:0000313" key="2">
    <source>
        <dbReference type="Proteomes" id="UP000664859"/>
    </source>
</evidence>
<protein>
    <submittedName>
        <fullName evidence="1">Uncharacterized protein</fullName>
    </submittedName>
</protein>
<name>A0A836C8H8_9STRA</name>
<gene>
    <name evidence="1" type="ORF">JKP88DRAFT_347131</name>
</gene>
<evidence type="ECO:0000313" key="1">
    <source>
        <dbReference type="EMBL" id="KAG5176544.1"/>
    </source>
</evidence>
<sequence length="408" mass="45100">MANRTNASCDEDHIRHLLMMVATGVNRLREKHPWLDGLPRGDGGINAQQPVVQPHVAMELDNAERILTALKAACDASSSSRPAKPFADRLEPMLVFVHGGEAFHIKDRELSQLLNNSPRAMVQVGCAELSCDVIRAAMDAGLTVDGNVLIGGAERCCKAALDQWHQSLLQRSAWRAQQTWVLPVMALRAIGVRERPEALKLLRWVFNTATLKRGEVQLPPVLLTMLAFKCARYGHFDAFCWLYTEGRQLAQQDITATFSLADFNAFKGEVAVPFRAACTDEFLFIRMLPPDTTESLCTLMDTAIQYGQEKFVVALSRFDVAPELASFTPKTALIVCQVKDLNASGVVRMVSDLACQWGRWTSAECALVRGRSQQPSSAPPRSAQHWMQQLHALGCPCTCARLRGAEDV</sequence>
<dbReference type="EMBL" id="JAFCMP010000536">
    <property type="protein sequence ID" value="KAG5176544.1"/>
    <property type="molecule type" value="Genomic_DNA"/>
</dbReference>
<comment type="caution">
    <text evidence="1">The sequence shown here is derived from an EMBL/GenBank/DDBJ whole genome shotgun (WGS) entry which is preliminary data.</text>
</comment>
<reference evidence="1" key="1">
    <citation type="submission" date="2021-02" db="EMBL/GenBank/DDBJ databases">
        <title>First Annotated Genome of the Yellow-green Alga Tribonema minus.</title>
        <authorList>
            <person name="Mahan K.M."/>
        </authorList>
    </citation>
    <scope>NUCLEOTIDE SEQUENCE</scope>
    <source>
        <strain evidence="1">UTEX B ZZ1240</strain>
    </source>
</reference>
<proteinExistence type="predicted"/>
<dbReference type="Proteomes" id="UP000664859">
    <property type="component" value="Unassembled WGS sequence"/>
</dbReference>
<organism evidence="1 2">
    <name type="scientific">Tribonema minus</name>
    <dbReference type="NCBI Taxonomy" id="303371"/>
    <lineage>
        <taxon>Eukaryota</taxon>
        <taxon>Sar</taxon>
        <taxon>Stramenopiles</taxon>
        <taxon>Ochrophyta</taxon>
        <taxon>PX clade</taxon>
        <taxon>Xanthophyceae</taxon>
        <taxon>Tribonematales</taxon>
        <taxon>Tribonemataceae</taxon>
        <taxon>Tribonema</taxon>
    </lineage>
</organism>
<accession>A0A836C8H8</accession>
<keyword evidence="2" id="KW-1185">Reference proteome</keyword>